<dbReference type="Gene3D" id="1.10.10.60">
    <property type="entry name" value="Homeodomain-like"/>
    <property type="match status" value="2"/>
</dbReference>
<sequence length="251" mass="29013">MEYFDKIFIANLGDPASIITLFNQLPDIHFFMKDRQSRYTGFNRNFAQRLGYKNVTDLLGKTTEETCPPELASAYIKDDLDVMQSNRPSYDILELNQSYDGTMNWFVTTKIPLHDQNGQVIGLAGIARDIKRAKAALEHFQRFEKVFMYIENHVSERIEIPELAALMHVSVSKFERDFKKFFRTTPSQYIIQFRIKSACRLLAESTRSIAEISGECGFYDQSSMTRSFRSHLNISPSAYRKTHRRGSGMSN</sequence>
<dbReference type="InterPro" id="IPR035965">
    <property type="entry name" value="PAS-like_dom_sf"/>
</dbReference>
<evidence type="ECO:0000313" key="7">
    <source>
        <dbReference type="Proteomes" id="UP001290861"/>
    </source>
</evidence>
<dbReference type="InterPro" id="IPR018060">
    <property type="entry name" value="HTH_AraC"/>
</dbReference>
<keyword evidence="7" id="KW-1185">Reference proteome</keyword>
<dbReference type="PANTHER" id="PTHR43280">
    <property type="entry name" value="ARAC-FAMILY TRANSCRIPTIONAL REGULATOR"/>
    <property type="match status" value="1"/>
</dbReference>
<dbReference type="NCBIfam" id="TIGR00229">
    <property type="entry name" value="sensory_box"/>
    <property type="match status" value="1"/>
</dbReference>
<organism evidence="6 7">
    <name type="scientific">Pontiella agarivorans</name>
    <dbReference type="NCBI Taxonomy" id="3038953"/>
    <lineage>
        <taxon>Bacteria</taxon>
        <taxon>Pseudomonadati</taxon>
        <taxon>Kiritimatiellota</taxon>
        <taxon>Kiritimatiellia</taxon>
        <taxon>Kiritimatiellales</taxon>
        <taxon>Pontiellaceae</taxon>
        <taxon>Pontiella</taxon>
    </lineage>
</organism>
<dbReference type="Gene3D" id="3.30.450.20">
    <property type="entry name" value="PAS domain"/>
    <property type="match status" value="1"/>
</dbReference>
<dbReference type="PROSITE" id="PS50113">
    <property type="entry name" value="PAC"/>
    <property type="match status" value="1"/>
</dbReference>
<keyword evidence="1" id="KW-0805">Transcription regulation</keyword>
<protein>
    <submittedName>
        <fullName evidence="6">AraC family transcriptional regulator</fullName>
    </submittedName>
</protein>
<keyword evidence="3" id="KW-0804">Transcription</keyword>
<dbReference type="Proteomes" id="UP001290861">
    <property type="component" value="Unassembled WGS sequence"/>
</dbReference>
<dbReference type="InterPro" id="IPR000700">
    <property type="entry name" value="PAS-assoc_C"/>
</dbReference>
<dbReference type="PANTHER" id="PTHR43280:SF28">
    <property type="entry name" value="HTH-TYPE TRANSCRIPTIONAL ACTIVATOR RHAS"/>
    <property type="match status" value="1"/>
</dbReference>
<dbReference type="RefSeq" id="WP_322608246.1">
    <property type="nucleotide sequence ID" value="NZ_JARVCO010000008.1"/>
</dbReference>
<reference evidence="6 7" key="1">
    <citation type="journal article" date="2024" name="Appl. Environ. Microbiol.">
        <title>Pontiella agarivorans sp. nov., a novel marine anaerobic bacterium capable of degrading macroalgal polysaccharides and fixing nitrogen.</title>
        <authorList>
            <person name="Liu N."/>
            <person name="Kivenson V."/>
            <person name="Peng X."/>
            <person name="Cui Z."/>
            <person name="Lankiewicz T.S."/>
            <person name="Gosselin K.M."/>
            <person name="English C.J."/>
            <person name="Blair E.M."/>
            <person name="O'Malley M.A."/>
            <person name="Valentine D.L."/>
        </authorList>
    </citation>
    <scope>NUCLEOTIDE SEQUENCE [LARGE SCALE GENOMIC DNA]</scope>
    <source>
        <strain evidence="6 7">NLcol2</strain>
    </source>
</reference>
<dbReference type="InterPro" id="IPR009057">
    <property type="entry name" value="Homeodomain-like_sf"/>
</dbReference>
<evidence type="ECO:0000259" key="5">
    <source>
        <dbReference type="PROSITE" id="PS50113"/>
    </source>
</evidence>
<feature type="domain" description="HTH araC/xylS-type" evidence="4">
    <location>
        <begin position="144"/>
        <end position="242"/>
    </location>
</feature>
<evidence type="ECO:0000256" key="2">
    <source>
        <dbReference type="ARBA" id="ARBA00023125"/>
    </source>
</evidence>
<dbReference type="CDD" id="cd00130">
    <property type="entry name" value="PAS"/>
    <property type="match status" value="1"/>
</dbReference>
<dbReference type="SUPFAM" id="SSF46689">
    <property type="entry name" value="Homeodomain-like"/>
    <property type="match status" value="2"/>
</dbReference>
<accession>A0ABU5MW41</accession>
<evidence type="ECO:0000259" key="4">
    <source>
        <dbReference type="PROSITE" id="PS01124"/>
    </source>
</evidence>
<dbReference type="EMBL" id="JARVCO010000008">
    <property type="protein sequence ID" value="MDZ8118446.1"/>
    <property type="molecule type" value="Genomic_DNA"/>
</dbReference>
<evidence type="ECO:0000256" key="1">
    <source>
        <dbReference type="ARBA" id="ARBA00023015"/>
    </source>
</evidence>
<evidence type="ECO:0000313" key="6">
    <source>
        <dbReference type="EMBL" id="MDZ8118446.1"/>
    </source>
</evidence>
<dbReference type="Pfam" id="PF12833">
    <property type="entry name" value="HTH_18"/>
    <property type="match status" value="1"/>
</dbReference>
<name>A0ABU5MW41_9BACT</name>
<dbReference type="InterPro" id="IPR013656">
    <property type="entry name" value="PAS_4"/>
</dbReference>
<proteinExistence type="predicted"/>
<gene>
    <name evidence="6" type="ORF">P9H32_07355</name>
</gene>
<keyword evidence="2" id="KW-0238">DNA-binding</keyword>
<dbReference type="SMART" id="SM00342">
    <property type="entry name" value="HTH_ARAC"/>
    <property type="match status" value="1"/>
</dbReference>
<comment type="caution">
    <text evidence="6">The sequence shown here is derived from an EMBL/GenBank/DDBJ whole genome shotgun (WGS) entry which is preliminary data.</text>
</comment>
<dbReference type="Pfam" id="PF08448">
    <property type="entry name" value="PAS_4"/>
    <property type="match status" value="1"/>
</dbReference>
<evidence type="ECO:0000256" key="3">
    <source>
        <dbReference type="ARBA" id="ARBA00023163"/>
    </source>
</evidence>
<dbReference type="PROSITE" id="PS01124">
    <property type="entry name" value="HTH_ARAC_FAMILY_2"/>
    <property type="match status" value="1"/>
</dbReference>
<dbReference type="SUPFAM" id="SSF55785">
    <property type="entry name" value="PYP-like sensor domain (PAS domain)"/>
    <property type="match status" value="1"/>
</dbReference>
<feature type="domain" description="PAC" evidence="5">
    <location>
        <begin position="88"/>
        <end position="142"/>
    </location>
</feature>
<dbReference type="InterPro" id="IPR000014">
    <property type="entry name" value="PAS"/>
</dbReference>